<feature type="transmembrane region" description="Helical" evidence="5">
    <location>
        <begin position="327"/>
        <end position="348"/>
    </location>
</feature>
<comment type="caution">
    <text evidence="7">The sequence shown here is derived from an EMBL/GenBank/DDBJ whole genome shotgun (WGS) entry which is preliminary data.</text>
</comment>
<reference evidence="7 8" key="1">
    <citation type="journal article" date="2015" name="Genome Biol.">
        <title>Comparative genomics of Steinernema reveals deeply conserved gene regulatory networks.</title>
        <authorList>
            <person name="Dillman A.R."/>
            <person name="Macchietto M."/>
            <person name="Porter C.F."/>
            <person name="Rogers A."/>
            <person name="Williams B."/>
            <person name="Antoshechkin I."/>
            <person name="Lee M.M."/>
            <person name="Goodwin Z."/>
            <person name="Lu X."/>
            <person name="Lewis E.E."/>
            <person name="Goodrich-Blair H."/>
            <person name="Stock S.P."/>
            <person name="Adams B.J."/>
            <person name="Sternberg P.W."/>
            <person name="Mortazavi A."/>
        </authorList>
    </citation>
    <scope>NUCLEOTIDE SEQUENCE [LARGE SCALE GENOMIC DNA]</scope>
    <source>
        <strain evidence="7 8">ALL</strain>
    </source>
</reference>
<dbReference type="InterPro" id="IPR005829">
    <property type="entry name" value="Sugar_transporter_CS"/>
</dbReference>
<dbReference type="Proteomes" id="UP000298663">
    <property type="component" value="Unassembled WGS sequence"/>
</dbReference>
<dbReference type="InterPro" id="IPR005828">
    <property type="entry name" value="MFS_sugar_transport-like"/>
</dbReference>
<evidence type="ECO:0000256" key="3">
    <source>
        <dbReference type="ARBA" id="ARBA00022989"/>
    </source>
</evidence>
<evidence type="ECO:0000256" key="2">
    <source>
        <dbReference type="ARBA" id="ARBA00022692"/>
    </source>
</evidence>
<evidence type="ECO:0000256" key="4">
    <source>
        <dbReference type="ARBA" id="ARBA00023136"/>
    </source>
</evidence>
<dbReference type="InterPro" id="IPR020846">
    <property type="entry name" value="MFS_dom"/>
</dbReference>
<reference evidence="7 8" key="2">
    <citation type="journal article" date="2019" name="G3 (Bethesda)">
        <title>Hybrid Assembly of the Genome of the Entomopathogenic Nematode Steinernema carpocapsae Identifies the X-Chromosome.</title>
        <authorList>
            <person name="Serra L."/>
            <person name="Macchietto M."/>
            <person name="Macias-Munoz A."/>
            <person name="McGill C.J."/>
            <person name="Rodriguez I.M."/>
            <person name="Rodriguez B."/>
            <person name="Murad R."/>
            <person name="Mortazavi A."/>
        </authorList>
    </citation>
    <scope>NUCLEOTIDE SEQUENCE [LARGE SCALE GENOMIC DNA]</scope>
    <source>
        <strain evidence="7 8">ALL</strain>
    </source>
</reference>
<dbReference type="PROSITE" id="PS50850">
    <property type="entry name" value="MFS"/>
    <property type="match status" value="1"/>
</dbReference>
<name>A0A4U5PIB3_STECR</name>
<dbReference type="EMBL" id="AZBU02000002">
    <property type="protein sequence ID" value="TKR96417.1"/>
    <property type="molecule type" value="Genomic_DNA"/>
</dbReference>
<keyword evidence="3 5" id="KW-1133">Transmembrane helix</keyword>
<feature type="transmembrane region" description="Helical" evidence="5">
    <location>
        <begin position="179"/>
        <end position="202"/>
    </location>
</feature>
<dbReference type="GO" id="GO:0016020">
    <property type="term" value="C:membrane"/>
    <property type="evidence" value="ECO:0007669"/>
    <property type="project" value="UniProtKB-SubCell"/>
</dbReference>
<feature type="transmembrane region" description="Helical" evidence="5">
    <location>
        <begin position="34"/>
        <end position="59"/>
    </location>
</feature>
<dbReference type="PROSITE" id="PS00216">
    <property type="entry name" value="SUGAR_TRANSPORT_1"/>
    <property type="match status" value="1"/>
</dbReference>
<feature type="transmembrane region" description="Helical" evidence="5">
    <location>
        <begin position="146"/>
        <end position="167"/>
    </location>
</feature>
<feature type="transmembrane region" description="Helical" evidence="5">
    <location>
        <begin position="123"/>
        <end position="140"/>
    </location>
</feature>
<dbReference type="GO" id="GO:0022857">
    <property type="term" value="F:transmembrane transporter activity"/>
    <property type="evidence" value="ECO:0007669"/>
    <property type="project" value="InterPro"/>
</dbReference>
<feature type="transmembrane region" description="Helical" evidence="5">
    <location>
        <begin position="208"/>
        <end position="227"/>
    </location>
</feature>
<feature type="transmembrane region" description="Helical" evidence="5">
    <location>
        <begin position="355"/>
        <end position="374"/>
    </location>
</feature>
<sequence>MEAKDALLRKERQMGRECVNPDDVLDELGGSNAYIVFIFISMSFVWFVIAPMCMISAFINESDDSFCLNDTDCKPATSLRSEFNLYGDLSSLPATSVSVGIIGDLVGGFILSAISDKYGRKPAVCIACIFSGVFGVVSAFSPDIYVFTGLKFAQGIFFSGMLVNWVLSYESIPHSIRSYSSIVFGAMWVFGYILLSPIAYYIHDWRSMTVVTSIPPIVAGIFFYLTVPESFHFLVSQGDLAEVKKWMMTAERFGKKKLTITAEQLLEDMAISYPKKKDPEFVNSITDIISNQSLMTDMSIIAYLWVCDGFVYYALSLFSTALAGNQYVNFVLLGLVELPAVMVAPYLLDRFGRKLVVAGCQAVIGISVLTIVFVPTESTYVALILWLIAKGAVSASFNAIFIYGSEVFPTTYRNFCIALCSITSKFLTIFVPHIGAMNAIDPRIPMLIYSFLGITSGMLTLLLPETLNKPLPSTLGDV</sequence>
<dbReference type="AlphaFoldDB" id="A0A4U5PIB3"/>
<dbReference type="OrthoDB" id="5296287at2759"/>
<evidence type="ECO:0000256" key="5">
    <source>
        <dbReference type="SAM" id="Phobius"/>
    </source>
</evidence>
<dbReference type="CDD" id="cd17317">
    <property type="entry name" value="MFS_SLC22"/>
    <property type="match status" value="1"/>
</dbReference>
<comment type="subcellular location">
    <subcellularLocation>
        <location evidence="1">Membrane</location>
        <topology evidence="1">Multi-pass membrane protein</topology>
    </subcellularLocation>
</comment>
<dbReference type="STRING" id="34508.A0A4U5PIB3"/>
<keyword evidence="2 5" id="KW-0812">Transmembrane</keyword>
<dbReference type="SUPFAM" id="SSF103473">
    <property type="entry name" value="MFS general substrate transporter"/>
    <property type="match status" value="1"/>
</dbReference>
<protein>
    <recommendedName>
        <fullName evidence="6">Major facilitator superfamily (MFS) profile domain-containing protein</fullName>
    </recommendedName>
</protein>
<feature type="transmembrane region" description="Helical" evidence="5">
    <location>
        <begin position="300"/>
        <end position="321"/>
    </location>
</feature>
<evidence type="ECO:0000256" key="1">
    <source>
        <dbReference type="ARBA" id="ARBA00004141"/>
    </source>
</evidence>
<feature type="transmembrane region" description="Helical" evidence="5">
    <location>
        <begin position="446"/>
        <end position="463"/>
    </location>
</feature>
<accession>A0A4U5PIB3</accession>
<dbReference type="Pfam" id="PF00083">
    <property type="entry name" value="Sugar_tr"/>
    <property type="match status" value="1"/>
</dbReference>
<feature type="transmembrane region" description="Helical" evidence="5">
    <location>
        <begin position="380"/>
        <end position="403"/>
    </location>
</feature>
<feature type="transmembrane region" description="Helical" evidence="5">
    <location>
        <begin position="415"/>
        <end position="434"/>
    </location>
</feature>
<keyword evidence="8" id="KW-1185">Reference proteome</keyword>
<dbReference type="InterPro" id="IPR036259">
    <property type="entry name" value="MFS_trans_sf"/>
</dbReference>
<keyword evidence="4 5" id="KW-0472">Membrane</keyword>
<gene>
    <name evidence="7" type="ORF">L596_010434</name>
</gene>
<organism evidence="7 8">
    <name type="scientific">Steinernema carpocapsae</name>
    <name type="common">Entomopathogenic nematode</name>
    <dbReference type="NCBI Taxonomy" id="34508"/>
    <lineage>
        <taxon>Eukaryota</taxon>
        <taxon>Metazoa</taxon>
        <taxon>Ecdysozoa</taxon>
        <taxon>Nematoda</taxon>
        <taxon>Chromadorea</taxon>
        <taxon>Rhabditida</taxon>
        <taxon>Tylenchina</taxon>
        <taxon>Panagrolaimomorpha</taxon>
        <taxon>Strongyloidoidea</taxon>
        <taxon>Steinernematidae</taxon>
        <taxon>Steinernema</taxon>
    </lineage>
</organism>
<dbReference type="Gene3D" id="1.20.1250.20">
    <property type="entry name" value="MFS general substrate transporter like domains"/>
    <property type="match status" value="1"/>
</dbReference>
<evidence type="ECO:0000313" key="7">
    <source>
        <dbReference type="EMBL" id="TKR96417.1"/>
    </source>
</evidence>
<evidence type="ECO:0000313" key="8">
    <source>
        <dbReference type="Proteomes" id="UP000298663"/>
    </source>
</evidence>
<evidence type="ECO:0000259" key="6">
    <source>
        <dbReference type="PROSITE" id="PS50850"/>
    </source>
</evidence>
<feature type="domain" description="Major facilitator superfamily (MFS) profile" evidence="6">
    <location>
        <begin position="49"/>
        <end position="468"/>
    </location>
</feature>
<dbReference type="PANTHER" id="PTHR24064">
    <property type="entry name" value="SOLUTE CARRIER FAMILY 22 MEMBER"/>
    <property type="match status" value="1"/>
</dbReference>
<proteinExistence type="predicted"/>
<feature type="transmembrane region" description="Helical" evidence="5">
    <location>
        <begin position="92"/>
        <end position="111"/>
    </location>
</feature>